<proteinExistence type="predicted"/>
<accession>A0ABS9E148</accession>
<evidence type="ECO:0000256" key="1">
    <source>
        <dbReference type="SAM" id="MobiDB-lite"/>
    </source>
</evidence>
<name>A0ABS9E148_9PROT</name>
<dbReference type="SUPFAM" id="SSF102198">
    <property type="entry name" value="Putative cyclase"/>
    <property type="match status" value="1"/>
</dbReference>
<dbReference type="EMBL" id="JAKGBZ010000027">
    <property type="protein sequence ID" value="MCF3947651.1"/>
    <property type="molecule type" value="Genomic_DNA"/>
</dbReference>
<evidence type="ECO:0000313" key="2">
    <source>
        <dbReference type="EMBL" id="MCF3947651.1"/>
    </source>
</evidence>
<keyword evidence="3" id="KW-1185">Reference proteome</keyword>
<dbReference type="Proteomes" id="UP001521209">
    <property type="component" value="Unassembled WGS sequence"/>
</dbReference>
<gene>
    <name evidence="2" type="ORF">L2A60_13285</name>
</gene>
<evidence type="ECO:0000313" key="3">
    <source>
        <dbReference type="Proteomes" id="UP001521209"/>
    </source>
</evidence>
<dbReference type="RefSeq" id="WP_235704905.1">
    <property type="nucleotide sequence ID" value="NZ_JAKGBZ010000027.1"/>
</dbReference>
<comment type="caution">
    <text evidence="2">The sequence shown here is derived from an EMBL/GenBank/DDBJ whole genome shotgun (WGS) entry which is preliminary data.</text>
</comment>
<reference evidence="2 3" key="1">
    <citation type="submission" date="2022-01" db="EMBL/GenBank/DDBJ databases">
        <authorList>
            <person name="Won M."/>
            <person name="Kim S.-J."/>
            <person name="Kwon S.-W."/>
        </authorList>
    </citation>
    <scope>NUCLEOTIDE SEQUENCE [LARGE SCALE GENOMIC DNA]</scope>
    <source>
        <strain evidence="2 3">KCTC 23505</strain>
    </source>
</reference>
<sequence length="93" mass="9559">MPLRRRSSIAACAASESIPASDHGSAHDGAPVHVFGLSHGIAYVELLTGLERLPVRGARFLFLPIKVKGSSGGPAAQSPCSTNPAAAVKMHTT</sequence>
<organism evidence="2 3">
    <name type="scientific">Acidiphilium iwatense</name>
    <dbReference type="NCBI Taxonomy" id="768198"/>
    <lineage>
        <taxon>Bacteria</taxon>
        <taxon>Pseudomonadati</taxon>
        <taxon>Pseudomonadota</taxon>
        <taxon>Alphaproteobacteria</taxon>
        <taxon>Acetobacterales</taxon>
        <taxon>Acidocellaceae</taxon>
        <taxon>Acidiphilium</taxon>
    </lineage>
</organism>
<feature type="region of interest" description="Disordered" evidence="1">
    <location>
        <begin position="70"/>
        <end position="93"/>
    </location>
</feature>
<dbReference type="InterPro" id="IPR037175">
    <property type="entry name" value="KFase_sf"/>
</dbReference>
<dbReference type="Gene3D" id="3.50.30.50">
    <property type="entry name" value="Putative cyclase"/>
    <property type="match status" value="1"/>
</dbReference>
<protein>
    <submittedName>
        <fullName evidence="2">Uncharacterized protein</fullName>
    </submittedName>
</protein>